<name>A0ABY4INQ1_9MICO</name>
<evidence type="ECO:0000313" key="2">
    <source>
        <dbReference type="EMBL" id="UPL14259.1"/>
    </source>
</evidence>
<dbReference type="InterPro" id="IPR002881">
    <property type="entry name" value="DUF58"/>
</dbReference>
<feature type="domain" description="DUF58" evidence="1">
    <location>
        <begin position="41"/>
        <end position="213"/>
    </location>
</feature>
<dbReference type="PANTHER" id="PTHR33608">
    <property type="entry name" value="BLL2464 PROTEIN"/>
    <property type="match status" value="1"/>
</dbReference>
<accession>A0ABY4INQ1</accession>
<keyword evidence="3" id="KW-1185">Reference proteome</keyword>
<dbReference type="Pfam" id="PF01882">
    <property type="entry name" value="DUF58"/>
    <property type="match status" value="1"/>
</dbReference>
<organism evidence="2 3">
    <name type="scientific">Microbacterium galbinum</name>
    <dbReference type="NCBI Taxonomy" id="2851646"/>
    <lineage>
        <taxon>Bacteria</taxon>
        <taxon>Bacillati</taxon>
        <taxon>Actinomycetota</taxon>
        <taxon>Actinomycetes</taxon>
        <taxon>Micrococcales</taxon>
        <taxon>Microbacteriaceae</taxon>
        <taxon>Microbacterium</taxon>
    </lineage>
</organism>
<gene>
    <name evidence="2" type="ORF">KV396_07135</name>
</gene>
<reference evidence="2 3" key="1">
    <citation type="submission" date="2021-06" db="EMBL/GenBank/DDBJ databases">
        <title>Genome-based taxonomic framework of Microbacterium strains isolated from marine environment, the description of four new species and reclassification of four preexisting species.</title>
        <authorList>
            <person name="Lee S.D."/>
            <person name="Kim S.-M."/>
            <person name="Byeon Y.-S."/>
            <person name="Yang H.L."/>
            <person name="Kim I.S."/>
        </authorList>
    </citation>
    <scope>NUCLEOTIDE SEQUENCE [LARGE SCALE GENOMIC DNA]</scope>
    <source>
        <strain evidence="2 3">SSW1-36</strain>
    </source>
</reference>
<evidence type="ECO:0000313" key="3">
    <source>
        <dbReference type="Proteomes" id="UP000831963"/>
    </source>
</evidence>
<proteinExistence type="predicted"/>
<dbReference type="RefSeq" id="WP_247957343.1">
    <property type="nucleotide sequence ID" value="NZ_CP078077.1"/>
</dbReference>
<dbReference type="Proteomes" id="UP000831963">
    <property type="component" value="Chromosome"/>
</dbReference>
<dbReference type="EMBL" id="CP078077">
    <property type="protein sequence ID" value="UPL14259.1"/>
    <property type="molecule type" value="Genomic_DNA"/>
</dbReference>
<protein>
    <submittedName>
        <fullName evidence="2">DUF58 domain-containing protein</fullName>
    </submittedName>
</protein>
<sequence length="302" mass="33539">MPSLITQVKSKLFLHSSRKSMHALDGAHASLLRGRSLDFEDLRKYEYGDQVRDIDWRATARLGTPLVKRSRAMRMQTVLFVVDTGRSMTALAADERPKKDLAIMAAGALGILTLRHGDDFTTVYGDASRARRLPPGRSEGALEHALRTISRATDESTVPNDRDGLLSYVTRTVSRRMIVVVITDEAPITSETERMLRRLRVQHDVLWLTLRDADPVLDHATGRIRSDVDSSWDVPDFVQGDAAIVRQLTAQAQAEEAHLAETLKRLEIGHAVLEAQESAVPQLLRLLHGALSRSGGRSNARV</sequence>
<evidence type="ECO:0000259" key="1">
    <source>
        <dbReference type="Pfam" id="PF01882"/>
    </source>
</evidence>
<dbReference type="PANTHER" id="PTHR33608:SF6">
    <property type="entry name" value="BLL2464 PROTEIN"/>
    <property type="match status" value="1"/>
</dbReference>